<gene>
    <name evidence="10" type="ORF">M9458_054933</name>
</gene>
<proteinExistence type="inferred from homology"/>
<keyword evidence="11" id="KW-1185">Reference proteome</keyword>
<reference evidence="10 11" key="1">
    <citation type="submission" date="2024-05" db="EMBL/GenBank/DDBJ databases">
        <title>Genome sequencing and assembly of Indian major carp, Cirrhinus mrigala (Hamilton, 1822).</title>
        <authorList>
            <person name="Mohindra V."/>
            <person name="Chowdhury L.M."/>
            <person name="Lal K."/>
            <person name="Jena J.K."/>
        </authorList>
    </citation>
    <scope>NUCLEOTIDE SEQUENCE [LARGE SCALE GENOMIC DNA]</scope>
    <source>
        <strain evidence="10">CM1030</strain>
        <tissue evidence="10">Blood</tissue>
    </source>
</reference>
<dbReference type="SUPFAM" id="SSF50630">
    <property type="entry name" value="Acid proteases"/>
    <property type="match status" value="1"/>
</dbReference>
<evidence type="ECO:0000313" key="10">
    <source>
        <dbReference type="EMBL" id="KAL0149743.1"/>
    </source>
</evidence>
<dbReference type="EC" id="3.1.26.4" evidence="2"/>
<feature type="compositionally biased region" description="Basic and acidic residues" evidence="7">
    <location>
        <begin position="314"/>
        <end position="326"/>
    </location>
</feature>
<evidence type="ECO:0000259" key="9">
    <source>
        <dbReference type="Pfam" id="PF22938"/>
    </source>
</evidence>
<dbReference type="CDD" id="cd01647">
    <property type="entry name" value="RT_LTR"/>
    <property type="match status" value="1"/>
</dbReference>
<evidence type="ECO:0000256" key="5">
    <source>
        <dbReference type="ARBA" id="ARBA00022722"/>
    </source>
</evidence>
<dbReference type="Pfam" id="PF00078">
    <property type="entry name" value="RVT_1"/>
    <property type="match status" value="1"/>
</dbReference>
<dbReference type="InterPro" id="IPR050951">
    <property type="entry name" value="Retrovirus_Pol_polyprotein"/>
</dbReference>
<dbReference type="AlphaFoldDB" id="A0ABD0MKW3"/>
<keyword evidence="6" id="KW-0378">Hydrolase</keyword>
<name>A0ABD0MKW3_CIRMR</name>
<organism evidence="10 11">
    <name type="scientific">Cirrhinus mrigala</name>
    <name type="common">Mrigala</name>
    <dbReference type="NCBI Taxonomy" id="683832"/>
    <lineage>
        <taxon>Eukaryota</taxon>
        <taxon>Metazoa</taxon>
        <taxon>Chordata</taxon>
        <taxon>Craniata</taxon>
        <taxon>Vertebrata</taxon>
        <taxon>Euteleostomi</taxon>
        <taxon>Actinopterygii</taxon>
        <taxon>Neopterygii</taxon>
        <taxon>Teleostei</taxon>
        <taxon>Ostariophysi</taxon>
        <taxon>Cypriniformes</taxon>
        <taxon>Cyprinidae</taxon>
        <taxon>Labeoninae</taxon>
        <taxon>Labeonini</taxon>
        <taxon>Cirrhinus</taxon>
    </lineage>
</organism>
<comment type="similarity">
    <text evidence="1">Belongs to the beta type-B retroviral polymerase family. HERV class-II K(HML-2) pol subfamily.</text>
</comment>
<dbReference type="InterPro" id="IPR000477">
    <property type="entry name" value="RT_dom"/>
</dbReference>
<evidence type="ECO:0000256" key="7">
    <source>
        <dbReference type="SAM" id="MobiDB-lite"/>
    </source>
</evidence>
<dbReference type="Gene3D" id="3.10.10.10">
    <property type="entry name" value="HIV Type 1 Reverse Transcriptase, subunit A, domain 1"/>
    <property type="match status" value="1"/>
</dbReference>
<dbReference type="Pfam" id="PF22938">
    <property type="entry name" value="Integrase_p58_C"/>
    <property type="match status" value="1"/>
</dbReference>
<feature type="compositionally biased region" description="Basic residues" evidence="7">
    <location>
        <begin position="540"/>
        <end position="551"/>
    </location>
</feature>
<dbReference type="Gene3D" id="3.30.70.270">
    <property type="match status" value="1"/>
</dbReference>
<keyword evidence="5" id="KW-0540">Nuclease</keyword>
<comment type="caution">
    <text evidence="10">The sequence shown here is derived from an EMBL/GenBank/DDBJ whole genome shotgun (WGS) entry which is preliminary data.</text>
</comment>
<evidence type="ECO:0000313" key="11">
    <source>
        <dbReference type="Proteomes" id="UP001529510"/>
    </source>
</evidence>
<dbReference type="GO" id="GO:0004523">
    <property type="term" value="F:RNA-DNA hybrid ribonuclease activity"/>
    <property type="evidence" value="ECO:0007669"/>
    <property type="project" value="UniProtKB-EC"/>
</dbReference>
<dbReference type="PANTHER" id="PTHR37984">
    <property type="entry name" value="PROTEIN CBG26694"/>
    <property type="match status" value="1"/>
</dbReference>
<evidence type="ECO:0000256" key="1">
    <source>
        <dbReference type="ARBA" id="ARBA00010879"/>
    </source>
</evidence>
<feature type="domain" description="Integrase p58-like C-terminal" evidence="9">
    <location>
        <begin position="377"/>
        <end position="410"/>
    </location>
</feature>
<evidence type="ECO:0000256" key="4">
    <source>
        <dbReference type="ARBA" id="ARBA00022695"/>
    </source>
</evidence>
<keyword evidence="6" id="KW-0255">Endonuclease</keyword>
<protein>
    <recommendedName>
        <fullName evidence="2">ribonuclease H</fullName>
        <ecNumber evidence="2">3.1.26.4</ecNumber>
    </recommendedName>
</protein>
<dbReference type="Proteomes" id="UP001529510">
    <property type="component" value="Unassembled WGS sequence"/>
</dbReference>
<sequence length="551" mass="61263">MLEGHEEVSCTYVNTLACVTSTPRIHQHHPGNGRATPARPHHRLISLEVPAPPTRNWLAGCIVHSDLPIGAPEVEVKINGKPFRALLDSSSAVSLVRSHLLPPRGESKALRPITCVHGETRQVPARRVTTSAAPGTWPMELGQMKDLPVTEGGSPRENNAEDNRLKHCWTQVRSIDGQEVQPGPHPLPHFVVQNGLLYCVAQRSGETVLELAHMNLMAVAGEAVEDDSLPPADGRTGRTFQSNTETNALTSKCRRRARLGPHAALRPLRHQRGSTGLNWLHPLRAPLRSATPRPPICGEGGLGAAACSPSLRRGTRESDEGQDRPCHAISPEHLVKAQESQQRHYNRAAQPREFQPGDRVMVLVPNATCKFLATLQGPYTVLEKIGPVTYRLRQPGWRRADQLYHINLLKNASTKSEFDDYPMPQVDELLHRLGRAQYISTLDLTKGYWKVPLSESAKPKTAFSTPSGHWQYRTLPFGLHGAPATFQRMMDIILWPHQSYAAAYLDDVERPEDPSASPWKRTSYTSTSSTQADRPQLRLIKQRSHKQREHG</sequence>
<keyword evidence="3" id="KW-0808">Transferase</keyword>
<dbReference type="PANTHER" id="PTHR37984:SF5">
    <property type="entry name" value="PROTEIN NYNRIN-LIKE"/>
    <property type="match status" value="1"/>
</dbReference>
<keyword evidence="4" id="KW-0548">Nucleotidyltransferase</keyword>
<dbReference type="SUPFAM" id="SSF56672">
    <property type="entry name" value="DNA/RNA polymerases"/>
    <property type="match status" value="1"/>
</dbReference>
<feature type="compositionally biased region" description="Polar residues" evidence="7">
    <location>
        <begin position="520"/>
        <end position="533"/>
    </location>
</feature>
<dbReference type="InterPro" id="IPR043128">
    <property type="entry name" value="Rev_trsase/Diguanyl_cyclase"/>
</dbReference>
<evidence type="ECO:0000256" key="2">
    <source>
        <dbReference type="ARBA" id="ARBA00012180"/>
    </source>
</evidence>
<accession>A0ABD0MKW3</accession>
<evidence type="ECO:0000256" key="6">
    <source>
        <dbReference type="ARBA" id="ARBA00022759"/>
    </source>
</evidence>
<dbReference type="GO" id="GO:0016779">
    <property type="term" value="F:nucleotidyltransferase activity"/>
    <property type="evidence" value="ECO:0007669"/>
    <property type="project" value="UniProtKB-KW"/>
</dbReference>
<dbReference type="EMBL" id="JAMKFB020000323">
    <property type="protein sequence ID" value="KAL0149743.1"/>
    <property type="molecule type" value="Genomic_DNA"/>
</dbReference>
<feature type="region of interest" description="Disordered" evidence="7">
    <location>
        <begin position="300"/>
        <end position="326"/>
    </location>
</feature>
<evidence type="ECO:0000259" key="8">
    <source>
        <dbReference type="Pfam" id="PF00078"/>
    </source>
</evidence>
<dbReference type="InterPro" id="IPR021109">
    <property type="entry name" value="Peptidase_aspartic_dom_sf"/>
</dbReference>
<feature type="domain" description="Reverse transcriptase" evidence="8">
    <location>
        <begin position="412"/>
        <end position="508"/>
    </location>
</feature>
<feature type="region of interest" description="Disordered" evidence="7">
    <location>
        <begin position="510"/>
        <end position="551"/>
    </location>
</feature>
<dbReference type="InterPro" id="IPR043502">
    <property type="entry name" value="DNA/RNA_pol_sf"/>
</dbReference>
<evidence type="ECO:0000256" key="3">
    <source>
        <dbReference type="ARBA" id="ARBA00022679"/>
    </source>
</evidence>
<dbReference type="InterPro" id="IPR054465">
    <property type="entry name" value="Integrase_p58-like_C"/>
</dbReference>